<feature type="region of interest" description="Disordered" evidence="1">
    <location>
        <begin position="1"/>
        <end position="33"/>
    </location>
</feature>
<evidence type="ECO:0000313" key="3">
    <source>
        <dbReference type="Proteomes" id="UP000726737"/>
    </source>
</evidence>
<keyword evidence="3" id="KW-1185">Reference proteome</keyword>
<dbReference type="EMBL" id="JAAAJA010000296">
    <property type="protein sequence ID" value="KAG0256486.1"/>
    <property type="molecule type" value="Genomic_DNA"/>
</dbReference>
<evidence type="ECO:0000256" key="1">
    <source>
        <dbReference type="SAM" id="MobiDB-lite"/>
    </source>
</evidence>
<feature type="compositionally biased region" description="Polar residues" evidence="1">
    <location>
        <begin position="1"/>
        <end position="25"/>
    </location>
</feature>
<proteinExistence type="predicted"/>
<accession>A0A9P6PYD7</accession>
<comment type="caution">
    <text evidence="2">The sequence shown here is derived from an EMBL/GenBank/DDBJ whole genome shotgun (WGS) entry which is preliminary data.</text>
</comment>
<reference evidence="2" key="1">
    <citation type="journal article" date="2020" name="Fungal Divers.">
        <title>Resolving the Mortierellaceae phylogeny through synthesis of multi-gene phylogenetics and phylogenomics.</title>
        <authorList>
            <person name="Vandepol N."/>
            <person name="Liber J."/>
            <person name="Desiro A."/>
            <person name="Na H."/>
            <person name="Kennedy M."/>
            <person name="Barry K."/>
            <person name="Grigoriev I.V."/>
            <person name="Miller A.N."/>
            <person name="O'Donnell K."/>
            <person name="Stajich J.E."/>
            <person name="Bonito G."/>
        </authorList>
    </citation>
    <scope>NUCLEOTIDE SEQUENCE</scope>
    <source>
        <strain evidence="2">KOD948</strain>
    </source>
</reference>
<protein>
    <submittedName>
        <fullName evidence="2">Uncharacterized protein</fullName>
    </submittedName>
</protein>
<dbReference type="Proteomes" id="UP000726737">
    <property type="component" value="Unassembled WGS sequence"/>
</dbReference>
<sequence>MQDVASSPTTTSHHSMETPLSQNDQESSRHLEHLEITKLDNVFEALPDVPIDNSFHAAVGEDNGPQLEPCFRESHDYFPKEIYYSATPQQAKDYRAKYLGEGDGSDVSNSDRSHRFLGNTTSAMDTEKSITETPSIGAGELETKLKDQEESLKKAFKKELRVQETTLDKKFKKELEEQEQSLEEKFKNELQRQLAKHQLTLDSRIE</sequence>
<organism evidence="2 3">
    <name type="scientific">Mortierella polycephala</name>
    <dbReference type="NCBI Taxonomy" id="41804"/>
    <lineage>
        <taxon>Eukaryota</taxon>
        <taxon>Fungi</taxon>
        <taxon>Fungi incertae sedis</taxon>
        <taxon>Mucoromycota</taxon>
        <taxon>Mortierellomycotina</taxon>
        <taxon>Mortierellomycetes</taxon>
        <taxon>Mortierellales</taxon>
        <taxon>Mortierellaceae</taxon>
        <taxon>Mortierella</taxon>
    </lineage>
</organism>
<dbReference type="AlphaFoldDB" id="A0A9P6PYD7"/>
<dbReference type="OrthoDB" id="2403807at2759"/>
<gene>
    <name evidence="2" type="ORF">BG011_004477</name>
</gene>
<name>A0A9P6PYD7_9FUNG</name>
<evidence type="ECO:0000313" key="2">
    <source>
        <dbReference type="EMBL" id="KAG0256486.1"/>
    </source>
</evidence>
<feature type="region of interest" description="Disordered" evidence="1">
    <location>
        <begin position="102"/>
        <end position="142"/>
    </location>
</feature>